<evidence type="ECO:0000259" key="7">
    <source>
        <dbReference type="Pfam" id="PF13193"/>
    </source>
</evidence>
<accession>A0A0B8P1P5</accession>
<evidence type="ECO:0000256" key="3">
    <source>
        <dbReference type="ARBA" id="ARBA00022598"/>
    </source>
</evidence>
<name>A0A0B8P1P5_9VIBR</name>
<dbReference type="GO" id="GO:0009234">
    <property type="term" value="P:menaquinone biosynthetic process"/>
    <property type="evidence" value="ECO:0007669"/>
    <property type="project" value="UniProtKB-KW"/>
</dbReference>
<dbReference type="PANTHER" id="PTHR43201">
    <property type="entry name" value="ACYL-COA SYNTHETASE"/>
    <property type="match status" value="1"/>
</dbReference>
<dbReference type="InterPro" id="IPR020845">
    <property type="entry name" value="AMP-binding_CS"/>
</dbReference>
<dbReference type="GO" id="GO:0005524">
    <property type="term" value="F:ATP binding"/>
    <property type="evidence" value="ECO:0007669"/>
    <property type="project" value="UniProtKB-KW"/>
</dbReference>
<keyword evidence="5" id="KW-0067">ATP-binding</keyword>
<dbReference type="EC" id="6.2.1.26" evidence="8"/>
<dbReference type="CDD" id="cd17630">
    <property type="entry name" value="OSB_MenE-like"/>
    <property type="match status" value="1"/>
</dbReference>
<proteinExistence type="inferred from homology"/>
<sequence>MAITPHSSFELILVYLACIEQGVTCALVPELPTPELDKRIQTSGAKAVFLCPNTSLTLDGALEIDFALEQGLETQNYSEQNLTSLIFTSGSTGEPKAVAHSVHNHLSSASGIQGALMFDASSRWLLSLPMFHVSGLAIVWRWLFSGCIIKLKQGKALELDGITHTSMVPTQLQRALDSGNLGNLKTVLLGGAIIPHQLAIEAAKFGVRTWAGYGMTEMASTVTAKQVNEIDSVGTVLPNRELKLEQDRIWVRGDTLAQGYWQRGELTPLTLKDGWFDTKDLGYWIGNELCIAGRADNMFISGGENIHCEEIERVLLSHPDVEQAFIIPVEDVTFGHRPVAMILGPDELNQELKQELQNHCARTLQRFKLPQDYHLIPPKFLSQGIKVSRKKLAEYLSSF</sequence>
<comment type="similarity">
    <text evidence="1">Belongs to the ATP-dependent AMP-binding enzyme family.</text>
</comment>
<dbReference type="GO" id="GO:0008756">
    <property type="term" value="F:o-succinylbenzoate-CoA ligase activity"/>
    <property type="evidence" value="ECO:0007669"/>
    <property type="project" value="UniProtKB-EC"/>
</dbReference>
<dbReference type="Pfam" id="PF13193">
    <property type="entry name" value="AMP-binding_C"/>
    <property type="match status" value="1"/>
</dbReference>
<keyword evidence="4" id="KW-0547">Nucleotide-binding</keyword>
<evidence type="ECO:0000259" key="6">
    <source>
        <dbReference type="Pfam" id="PF00501"/>
    </source>
</evidence>
<dbReference type="GO" id="GO:0006631">
    <property type="term" value="P:fatty acid metabolic process"/>
    <property type="evidence" value="ECO:0007669"/>
    <property type="project" value="TreeGrafter"/>
</dbReference>
<organism evidence="8 9">
    <name type="scientific">Vibrio ishigakensis</name>
    <dbReference type="NCBI Taxonomy" id="1481914"/>
    <lineage>
        <taxon>Bacteria</taxon>
        <taxon>Pseudomonadati</taxon>
        <taxon>Pseudomonadota</taxon>
        <taxon>Gammaproteobacteria</taxon>
        <taxon>Vibrionales</taxon>
        <taxon>Vibrionaceae</taxon>
        <taxon>Vibrio</taxon>
    </lineage>
</organism>
<protein>
    <submittedName>
        <fullName evidence="8">O-succinylbenzoic acid-CoA ligase</fullName>
        <ecNumber evidence="8">6.2.1.26</ecNumber>
    </submittedName>
</protein>
<evidence type="ECO:0000313" key="9">
    <source>
        <dbReference type="Proteomes" id="UP000031671"/>
    </source>
</evidence>
<dbReference type="Gene3D" id="3.40.50.12780">
    <property type="entry name" value="N-terminal domain of ligase-like"/>
    <property type="match status" value="1"/>
</dbReference>
<evidence type="ECO:0000256" key="2">
    <source>
        <dbReference type="ARBA" id="ARBA00022428"/>
    </source>
</evidence>
<evidence type="ECO:0000256" key="1">
    <source>
        <dbReference type="ARBA" id="ARBA00006432"/>
    </source>
</evidence>
<comment type="caution">
    <text evidence="8">The sequence shown here is derived from an EMBL/GenBank/DDBJ whole genome shotgun (WGS) entry which is preliminary data.</text>
</comment>
<dbReference type="PANTHER" id="PTHR43201:SF5">
    <property type="entry name" value="MEDIUM-CHAIN ACYL-COA LIGASE ACSF2, MITOCHONDRIAL"/>
    <property type="match status" value="1"/>
</dbReference>
<evidence type="ECO:0000313" key="8">
    <source>
        <dbReference type="EMBL" id="GAM57253.1"/>
    </source>
</evidence>
<feature type="domain" description="AMP-binding enzyme C-terminal" evidence="7">
    <location>
        <begin position="310"/>
        <end position="376"/>
    </location>
</feature>
<evidence type="ECO:0000256" key="4">
    <source>
        <dbReference type="ARBA" id="ARBA00022741"/>
    </source>
</evidence>
<dbReference type="InterPro" id="IPR000873">
    <property type="entry name" value="AMP-dep_synth/lig_dom"/>
</dbReference>
<reference evidence="8 9" key="1">
    <citation type="submission" date="2015-01" db="EMBL/GenBank/DDBJ databases">
        <title>Vibrio sp. C1 JCM 19231 whole genome shotgun sequence.</title>
        <authorList>
            <person name="Sawabe T."/>
            <person name="Meirelles P."/>
            <person name="Feng G."/>
            <person name="Sayaka M."/>
            <person name="Hattori M."/>
            <person name="Ohkuma M."/>
        </authorList>
    </citation>
    <scope>NUCLEOTIDE SEQUENCE [LARGE SCALE GENOMIC DNA]</scope>
    <source>
        <strain evidence="9">JCM 19231</strain>
    </source>
</reference>
<feature type="domain" description="AMP-dependent synthetase/ligase" evidence="6">
    <location>
        <begin position="5"/>
        <end position="261"/>
    </location>
</feature>
<dbReference type="InterPro" id="IPR025110">
    <property type="entry name" value="AMP-bd_C"/>
</dbReference>
<keyword evidence="2" id="KW-0474">Menaquinone biosynthesis</keyword>
<dbReference type="InterPro" id="IPR045851">
    <property type="entry name" value="AMP-bd_C_sf"/>
</dbReference>
<dbReference type="InterPro" id="IPR042099">
    <property type="entry name" value="ANL_N_sf"/>
</dbReference>
<dbReference type="InterPro" id="IPR010192">
    <property type="entry name" value="MenE"/>
</dbReference>
<reference evidence="8 9" key="2">
    <citation type="submission" date="2015-01" db="EMBL/GenBank/DDBJ databases">
        <authorList>
            <consortium name="NBRP consortium"/>
            <person name="Sawabe T."/>
            <person name="Meirelles P."/>
            <person name="Feng G."/>
            <person name="Sayaka M."/>
            <person name="Hattori M."/>
            <person name="Ohkuma M."/>
        </authorList>
    </citation>
    <scope>NUCLEOTIDE SEQUENCE [LARGE SCALE GENOMIC DNA]</scope>
    <source>
        <strain evidence="9">JCM 19231</strain>
    </source>
</reference>
<keyword evidence="3 8" id="KW-0436">Ligase</keyword>
<dbReference type="AlphaFoldDB" id="A0A0B8P1P5"/>
<keyword evidence="9" id="KW-1185">Reference proteome</keyword>
<gene>
    <name evidence="8" type="ORF">JCM19231_2823</name>
</gene>
<dbReference type="EMBL" id="BBRZ01000048">
    <property type="protein sequence ID" value="GAM57253.1"/>
    <property type="molecule type" value="Genomic_DNA"/>
</dbReference>
<dbReference type="GO" id="GO:0031956">
    <property type="term" value="F:medium-chain fatty acid-CoA ligase activity"/>
    <property type="evidence" value="ECO:0007669"/>
    <property type="project" value="TreeGrafter"/>
</dbReference>
<dbReference type="Proteomes" id="UP000031671">
    <property type="component" value="Unassembled WGS sequence"/>
</dbReference>
<dbReference type="Pfam" id="PF00501">
    <property type="entry name" value="AMP-binding"/>
    <property type="match status" value="1"/>
</dbReference>
<dbReference type="SUPFAM" id="SSF56801">
    <property type="entry name" value="Acetyl-CoA synthetase-like"/>
    <property type="match status" value="1"/>
</dbReference>
<dbReference type="PROSITE" id="PS00455">
    <property type="entry name" value="AMP_BINDING"/>
    <property type="match status" value="1"/>
</dbReference>
<dbReference type="Gene3D" id="3.30.300.30">
    <property type="match status" value="1"/>
</dbReference>
<dbReference type="NCBIfam" id="TIGR01923">
    <property type="entry name" value="menE"/>
    <property type="match status" value="1"/>
</dbReference>
<evidence type="ECO:0000256" key="5">
    <source>
        <dbReference type="ARBA" id="ARBA00022840"/>
    </source>
</evidence>